<keyword evidence="4 6" id="KW-1133">Transmembrane helix</keyword>
<keyword evidence="3 6" id="KW-0812">Transmembrane</keyword>
<evidence type="ECO:0000256" key="1">
    <source>
        <dbReference type="ARBA" id="ARBA00004651"/>
    </source>
</evidence>
<feature type="transmembrane region" description="Helical" evidence="6">
    <location>
        <begin position="186"/>
        <end position="204"/>
    </location>
</feature>
<keyword evidence="5 6" id="KW-0472">Membrane</keyword>
<protein>
    <submittedName>
        <fullName evidence="7">Membrane protein involved in the export of O-antigen and teichoic acid</fullName>
    </submittedName>
</protein>
<dbReference type="AlphaFoldDB" id="A0A1M7RS96"/>
<feature type="transmembrane region" description="Helical" evidence="6">
    <location>
        <begin position="21"/>
        <end position="46"/>
    </location>
</feature>
<evidence type="ECO:0000256" key="5">
    <source>
        <dbReference type="ARBA" id="ARBA00023136"/>
    </source>
</evidence>
<evidence type="ECO:0000256" key="3">
    <source>
        <dbReference type="ARBA" id="ARBA00022692"/>
    </source>
</evidence>
<keyword evidence="2" id="KW-1003">Cell membrane</keyword>
<dbReference type="Pfam" id="PF01943">
    <property type="entry name" value="Polysacc_synt"/>
    <property type="match status" value="1"/>
</dbReference>
<feature type="transmembrane region" description="Helical" evidence="6">
    <location>
        <begin position="398"/>
        <end position="419"/>
    </location>
</feature>
<sequence length="425" mass="47793">MKTWFNKKWGRELAFLIKNGFVHIFSASLINRIIQFGISVVIARIISKESFGQFSYALNILNFFLLLDGLGISSGLLQFGSKAKENNEALSFLKFSLLVGASFNILLALSIFAFTIFFDLPIAGSRRFLQMLSFIPFVTVIFNVFQSFTRARLMNKQFSILTVFNTMMLFVFTTVCGLLFDVTGLVVARYTAFVLSIFLALGLLRYQLTGFKNVDIPEKNIQRNFLTFSIVSMLTNSISQTLYLIDTFLIGLMIRSETIVATYKVSTLIPFSLFFIPASIMTFAYPYFAKYSDDKMFVKHYYRKLTWGLFALNSVISLLLIAFAPFVIRLVFGSNYLDAVIPFRILSFGYLIAGTFRIPSGNLIASLGKVKVNFYNAVISGIANVILDILLIKYYGAVGAAIATALIFVISSVVSGWYLNKYLSN</sequence>
<evidence type="ECO:0000256" key="6">
    <source>
        <dbReference type="SAM" id="Phobius"/>
    </source>
</evidence>
<feature type="transmembrane region" description="Helical" evidence="6">
    <location>
        <begin position="225"/>
        <end position="245"/>
    </location>
</feature>
<organism evidence="7 8">
    <name type="scientific">Fervidobacterium gondwanense DSM 13020</name>
    <dbReference type="NCBI Taxonomy" id="1121883"/>
    <lineage>
        <taxon>Bacteria</taxon>
        <taxon>Thermotogati</taxon>
        <taxon>Thermotogota</taxon>
        <taxon>Thermotogae</taxon>
        <taxon>Thermotogales</taxon>
        <taxon>Fervidobacteriaceae</taxon>
        <taxon>Fervidobacterium</taxon>
    </lineage>
</organism>
<feature type="transmembrane region" description="Helical" evidence="6">
    <location>
        <begin position="309"/>
        <end position="328"/>
    </location>
</feature>
<feature type="transmembrane region" description="Helical" evidence="6">
    <location>
        <begin position="158"/>
        <end position="180"/>
    </location>
</feature>
<dbReference type="Proteomes" id="UP000184207">
    <property type="component" value="Unassembled WGS sequence"/>
</dbReference>
<evidence type="ECO:0000313" key="8">
    <source>
        <dbReference type="Proteomes" id="UP000184207"/>
    </source>
</evidence>
<comment type="subcellular location">
    <subcellularLocation>
        <location evidence="1">Cell membrane</location>
        <topology evidence="1">Multi-pass membrane protein</topology>
    </subcellularLocation>
</comment>
<name>A0A1M7RS96_FERGO</name>
<gene>
    <name evidence="7" type="ORF">SAMN02745226_00105</name>
</gene>
<proteinExistence type="predicted"/>
<dbReference type="PANTHER" id="PTHR30250:SF11">
    <property type="entry name" value="O-ANTIGEN TRANSPORTER-RELATED"/>
    <property type="match status" value="1"/>
</dbReference>
<evidence type="ECO:0000256" key="2">
    <source>
        <dbReference type="ARBA" id="ARBA00022475"/>
    </source>
</evidence>
<accession>A0A1M7RS96</accession>
<dbReference type="PANTHER" id="PTHR30250">
    <property type="entry name" value="PST FAMILY PREDICTED COLANIC ACID TRANSPORTER"/>
    <property type="match status" value="1"/>
</dbReference>
<dbReference type="STRING" id="1121883.SAMN02745226_00105"/>
<keyword evidence="8" id="KW-1185">Reference proteome</keyword>
<feature type="transmembrane region" description="Helical" evidence="6">
    <location>
        <begin position="340"/>
        <end position="360"/>
    </location>
</feature>
<dbReference type="InterPro" id="IPR002797">
    <property type="entry name" value="Polysacc_synth"/>
</dbReference>
<dbReference type="RefSeq" id="WP_084634275.1">
    <property type="nucleotide sequence ID" value="NZ_FRDJ01000001.1"/>
</dbReference>
<reference evidence="8" key="1">
    <citation type="submission" date="2016-12" db="EMBL/GenBank/DDBJ databases">
        <authorList>
            <person name="Varghese N."/>
            <person name="Submissions S."/>
        </authorList>
    </citation>
    <scope>NUCLEOTIDE SEQUENCE [LARGE SCALE GENOMIC DNA]</scope>
    <source>
        <strain evidence="8">DSM 13020</strain>
    </source>
</reference>
<dbReference type="InterPro" id="IPR050833">
    <property type="entry name" value="Poly_Biosynth_Transport"/>
</dbReference>
<feature type="transmembrane region" description="Helical" evidence="6">
    <location>
        <begin position="265"/>
        <end position="288"/>
    </location>
</feature>
<feature type="transmembrane region" description="Helical" evidence="6">
    <location>
        <begin position="372"/>
        <end position="392"/>
    </location>
</feature>
<feature type="transmembrane region" description="Helical" evidence="6">
    <location>
        <begin position="92"/>
        <end position="116"/>
    </location>
</feature>
<feature type="transmembrane region" description="Helical" evidence="6">
    <location>
        <begin position="58"/>
        <end position="80"/>
    </location>
</feature>
<dbReference type="GO" id="GO:0005886">
    <property type="term" value="C:plasma membrane"/>
    <property type="evidence" value="ECO:0007669"/>
    <property type="project" value="UniProtKB-SubCell"/>
</dbReference>
<feature type="transmembrane region" description="Helical" evidence="6">
    <location>
        <begin position="128"/>
        <end position="146"/>
    </location>
</feature>
<dbReference type="EMBL" id="FRDJ01000001">
    <property type="protein sequence ID" value="SHN49197.1"/>
    <property type="molecule type" value="Genomic_DNA"/>
</dbReference>
<evidence type="ECO:0000313" key="7">
    <source>
        <dbReference type="EMBL" id="SHN49197.1"/>
    </source>
</evidence>
<evidence type="ECO:0000256" key="4">
    <source>
        <dbReference type="ARBA" id="ARBA00022989"/>
    </source>
</evidence>